<dbReference type="GO" id="GO:0006897">
    <property type="term" value="P:endocytosis"/>
    <property type="evidence" value="ECO:0007669"/>
    <property type="project" value="UniProtKB-KW"/>
</dbReference>
<dbReference type="SMART" id="SM00027">
    <property type="entry name" value="EH"/>
    <property type="match status" value="2"/>
</dbReference>
<keyword evidence="13" id="KW-0106">Calcium</keyword>
<proteinExistence type="inferred from homology"/>
<keyword evidence="9" id="KW-0254">Endocytosis</keyword>
<comment type="subcellular location">
    <subcellularLocation>
        <location evidence="3">Cell membrane</location>
        <topology evidence="3">Peripheral membrane protein</topology>
        <orientation evidence="3">Cytoplasmic side</orientation>
    </subcellularLocation>
    <subcellularLocation>
        <location evidence="2">Cytoplasm</location>
        <location evidence="2">Cytoskeleton</location>
        <location evidence="2">Actin patch</location>
    </subcellularLocation>
    <subcellularLocation>
        <location evidence="1">Endosome membrane</location>
        <topology evidence="1">Peripheral membrane protein</topology>
        <orientation evidence="1">Cytoplasmic side</orientation>
    </subcellularLocation>
</comment>
<dbReference type="Gene3D" id="1.10.238.10">
    <property type="entry name" value="EF-hand"/>
    <property type="match status" value="2"/>
</dbReference>
<dbReference type="InterPro" id="IPR000261">
    <property type="entry name" value="EH_dom"/>
</dbReference>
<dbReference type="GO" id="GO:1990964">
    <property type="term" value="C:actin cytoskeleton-regulatory complex"/>
    <property type="evidence" value="ECO:0007669"/>
    <property type="project" value="EnsemblFungi"/>
</dbReference>
<evidence type="ECO:0000256" key="8">
    <source>
        <dbReference type="ARBA" id="ARBA00022490"/>
    </source>
</evidence>
<keyword evidence="7" id="KW-1003">Cell membrane</keyword>
<evidence type="ECO:0000313" key="23">
    <source>
        <dbReference type="Proteomes" id="UP000094455"/>
    </source>
</evidence>
<evidence type="ECO:0000256" key="18">
    <source>
        <dbReference type="ARBA" id="ARBA00029684"/>
    </source>
</evidence>
<dbReference type="OrthoDB" id="1716625at2759"/>
<evidence type="ECO:0000256" key="2">
    <source>
        <dbReference type="ARBA" id="ARBA00004134"/>
    </source>
</evidence>
<feature type="domain" description="EF-hand" evidence="21">
    <location>
        <begin position="40"/>
        <end position="75"/>
    </location>
</feature>
<evidence type="ECO:0000256" key="11">
    <source>
        <dbReference type="ARBA" id="ARBA00022737"/>
    </source>
</evidence>
<dbReference type="GO" id="GO:0030674">
    <property type="term" value="F:protein-macromolecule adaptor activity"/>
    <property type="evidence" value="ECO:0007669"/>
    <property type="project" value="EnsemblFungi"/>
</dbReference>
<evidence type="ECO:0000256" key="14">
    <source>
        <dbReference type="ARBA" id="ARBA00023054"/>
    </source>
</evidence>
<evidence type="ECO:0000256" key="1">
    <source>
        <dbReference type="ARBA" id="ARBA00004125"/>
    </source>
</evidence>
<keyword evidence="11" id="KW-0677">Repeat</keyword>
<dbReference type="SMART" id="SM00054">
    <property type="entry name" value="EFh"/>
    <property type="match status" value="1"/>
</dbReference>
<evidence type="ECO:0000256" key="5">
    <source>
        <dbReference type="ARBA" id="ARBA00013889"/>
    </source>
</evidence>
<dbReference type="Pfam" id="PF12761">
    <property type="entry name" value="End3"/>
    <property type="match status" value="1"/>
</dbReference>
<keyword evidence="16" id="KW-0009">Actin-binding</keyword>
<dbReference type="Pfam" id="PF12763">
    <property type="entry name" value="EH"/>
    <property type="match status" value="1"/>
</dbReference>
<evidence type="ECO:0000256" key="6">
    <source>
        <dbReference type="ARBA" id="ARBA00017312"/>
    </source>
</evidence>
<dbReference type="InterPro" id="IPR002048">
    <property type="entry name" value="EF_hand_dom"/>
</dbReference>
<dbReference type="GO" id="GO:0030476">
    <property type="term" value="P:ascospore wall assembly"/>
    <property type="evidence" value="ECO:0007669"/>
    <property type="project" value="EnsemblFungi"/>
</dbReference>
<dbReference type="InterPro" id="IPR011992">
    <property type="entry name" value="EF-hand-dom_pair"/>
</dbReference>
<dbReference type="GO" id="GO:0005509">
    <property type="term" value="F:calcium ion binding"/>
    <property type="evidence" value="ECO:0007669"/>
    <property type="project" value="InterPro"/>
</dbReference>
<dbReference type="GO" id="GO:0010008">
    <property type="term" value="C:endosome membrane"/>
    <property type="evidence" value="ECO:0007669"/>
    <property type="project" value="UniProtKB-SubCell"/>
</dbReference>
<dbReference type="FunFam" id="1.10.238.10:FF:000323">
    <property type="entry name" value="Actin cytoskeleton-regulatory complex protein end3"/>
    <property type="match status" value="1"/>
</dbReference>
<dbReference type="EMBL" id="KV454001">
    <property type="protein sequence ID" value="ODQ49532.1"/>
    <property type="molecule type" value="Genomic_DNA"/>
</dbReference>
<keyword evidence="15" id="KW-0472">Membrane</keyword>
<evidence type="ECO:0000256" key="13">
    <source>
        <dbReference type="ARBA" id="ARBA00022837"/>
    </source>
</evidence>
<dbReference type="CDD" id="cd00052">
    <property type="entry name" value="EH"/>
    <property type="match status" value="1"/>
</dbReference>
<dbReference type="InterPro" id="IPR025604">
    <property type="entry name" value="End3"/>
</dbReference>
<dbReference type="GO" id="GO:0030479">
    <property type="term" value="C:actin cortical patch"/>
    <property type="evidence" value="ECO:0007669"/>
    <property type="project" value="UniProtKB-SubCell"/>
</dbReference>
<dbReference type="PROSITE" id="PS50222">
    <property type="entry name" value="EF_HAND_2"/>
    <property type="match status" value="1"/>
</dbReference>
<organism evidence="22 23">
    <name type="scientific">Pichia membranifaciens NRRL Y-2026</name>
    <dbReference type="NCBI Taxonomy" id="763406"/>
    <lineage>
        <taxon>Eukaryota</taxon>
        <taxon>Fungi</taxon>
        <taxon>Dikarya</taxon>
        <taxon>Ascomycota</taxon>
        <taxon>Saccharomycotina</taxon>
        <taxon>Pichiomycetes</taxon>
        <taxon>Pichiales</taxon>
        <taxon>Pichiaceae</taxon>
        <taxon>Pichia</taxon>
    </lineage>
</organism>
<evidence type="ECO:0000313" key="22">
    <source>
        <dbReference type="EMBL" id="ODQ49532.1"/>
    </source>
</evidence>
<evidence type="ECO:0000256" key="15">
    <source>
        <dbReference type="ARBA" id="ARBA00023136"/>
    </source>
</evidence>
<feature type="domain" description="EH" evidence="20">
    <location>
        <begin position="137"/>
        <end position="226"/>
    </location>
</feature>
<dbReference type="AlphaFoldDB" id="A0A1E3NTX2"/>
<evidence type="ECO:0000256" key="3">
    <source>
        <dbReference type="ARBA" id="ARBA00004413"/>
    </source>
</evidence>
<dbReference type="PANTHER" id="PTHR11216:SF174">
    <property type="entry name" value="GH06923P"/>
    <property type="match status" value="1"/>
</dbReference>
<evidence type="ECO:0000256" key="19">
    <source>
        <dbReference type="SAM" id="Coils"/>
    </source>
</evidence>
<gene>
    <name evidence="22" type="ORF">PICMEDRAFT_9998</name>
</gene>
<dbReference type="PANTHER" id="PTHR11216">
    <property type="entry name" value="EH DOMAIN"/>
    <property type="match status" value="1"/>
</dbReference>
<dbReference type="SUPFAM" id="SSF47473">
    <property type="entry name" value="EF-hand"/>
    <property type="match status" value="2"/>
</dbReference>
<keyword evidence="10" id="KW-0479">Metal-binding</keyword>
<protein>
    <recommendedName>
        <fullName evidence="6">Actin cytoskeleton-regulatory complex protein END3</fullName>
    </recommendedName>
    <alternativeName>
        <fullName evidence="5">Actin cytoskeleton-regulatory complex protein end3</fullName>
    </alternativeName>
    <alternativeName>
        <fullName evidence="18">Endocytosis protein 3</fullName>
    </alternativeName>
</protein>
<evidence type="ECO:0000256" key="4">
    <source>
        <dbReference type="ARBA" id="ARBA00009909"/>
    </source>
</evidence>
<evidence type="ECO:0000256" key="7">
    <source>
        <dbReference type="ARBA" id="ARBA00022475"/>
    </source>
</evidence>
<keyword evidence="17" id="KW-0206">Cytoskeleton</keyword>
<name>A0A1E3NTX2_9ASCO</name>
<dbReference type="Proteomes" id="UP000094455">
    <property type="component" value="Unassembled WGS sequence"/>
</dbReference>
<dbReference type="GO" id="GO:0003779">
    <property type="term" value="F:actin binding"/>
    <property type="evidence" value="ECO:0007669"/>
    <property type="project" value="UniProtKB-KW"/>
</dbReference>
<dbReference type="GeneID" id="30181843"/>
<keyword evidence="14 19" id="KW-0175">Coiled coil</keyword>
<keyword evidence="8" id="KW-0963">Cytoplasm</keyword>
<dbReference type="GO" id="GO:0005886">
    <property type="term" value="C:plasma membrane"/>
    <property type="evidence" value="ECO:0007669"/>
    <property type="project" value="UniProtKB-SubCell"/>
</dbReference>
<comment type="similarity">
    <text evidence="4">Belongs to the END3 family.</text>
</comment>
<feature type="domain" description="EH" evidence="20">
    <location>
        <begin position="8"/>
        <end position="98"/>
    </location>
</feature>
<keyword evidence="12" id="KW-0967">Endosome</keyword>
<sequence>MPRLEQWEIKKYWEIFRGLKPEKNKLNGEKLAPVFKNSHLAQEQLTKIWDLADIDVDGQLDFEEFCIAMRLIFDLVNGNTSNVPHKLPEWLIPGSKRHLVEADQAVVSKTNSMGSESDTDDEYTLSSDFDWYISPTDKNSYEDVYNASCDNYGRITYDSLNGLYKTLTKVPPTDITYAWNIVNPKQSETIDKDQCLVFLHILNQRSNGKRVPRSVPPSLRATFSKEIPEYDISSHQGDLNIPPAAPSETVQKNKQSFASDYLSKLGTSSSSIVSNGTDFSEIKGTDWEEVKLRRELEDLEKLLKKAEAEKNNKGKDSKVSLRKYEFEQLLKYKEEQVKQVKSSAGGASDLNSVISNIESIEVQVSQLESFLQSKKDEFSELNRQIESLR</sequence>
<reference evidence="22 23" key="1">
    <citation type="journal article" date="2016" name="Proc. Natl. Acad. Sci. U.S.A.">
        <title>Comparative genomics of biotechnologically important yeasts.</title>
        <authorList>
            <person name="Riley R."/>
            <person name="Haridas S."/>
            <person name="Wolfe K.H."/>
            <person name="Lopes M.R."/>
            <person name="Hittinger C.T."/>
            <person name="Goeker M."/>
            <person name="Salamov A.A."/>
            <person name="Wisecaver J.H."/>
            <person name="Long T.M."/>
            <person name="Calvey C.H."/>
            <person name="Aerts A.L."/>
            <person name="Barry K.W."/>
            <person name="Choi C."/>
            <person name="Clum A."/>
            <person name="Coughlan A.Y."/>
            <person name="Deshpande S."/>
            <person name="Douglass A.P."/>
            <person name="Hanson S.J."/>
            <person name="Klenk H.-P."/>
            <person name="LaButti K.M."/>
            <person name="Lapidus A."/>
            <person name="Lindquist E.A."/>
            <person name="Lipzen A.M."/>
            <person name="Meier-Kolthoff J.P."/>
            <person name="Ohm R.A."/>
            <person name="Otillar R.P."/>
            <person name="Pangilinan J.L."/>
            <person name="Peng Y."/>
            <person name="Rokas A."/>
            <person name="Rosa C.A."/>
            <person name="Scheuner C."/>
            <person name="Sibirny A.A."/>
            <person name="Slot J.C."/>
            <person name="Stielow J.B."/>
            <person name="Sun H."/>
            <person name="Kurtzman C.P."/>
            <person name="Blackwell M."/>
            <person name="Grigoriev I.V."/>
            <person name="Jeffries T.W."/>
        </authorList>
    </citation>
    <scope>NUCLEOTIDE SEQUENCE [LARGE SCALE GENOMIC DNA]</scope>
    <source>
        <strain evidence="22 23">NRRL Y-2026</strain>
    </source>
</reference>
<evidence type="ECO:0000256" key="16">
    <source>
        <dbReference type="ARBA" id="ARBA00023203"/>
    </source>
</evidence>
<accession>A0A1E3NTX2</accession>
<evidence type="ECO:0000256" key="17">
    <source>
        <dbReference type="ARBA" id="ARBA00023212"/>
    </source>
</evidence>
<dbReference type="PROSITE" id="PS50031">
    <property type="entry name" value="EH"/>
    <property type="match status" value="2"/>
</dbReference>
<dbReference type="GO" id="GO:0061709">
    <property type="term" value="P:reticulophagy"/>
    <property type="evidence" value="ECO:0007669"/>
    <property type="project" value="EnsemblFungi"/>
</dbReference>
<keyword evidence="23" id="KW-1185">Reference proteome</keyword>
<evidence type="ECO:0000256" key="10">
    <source>
        <dbReference type="ARBA" id="ARBA00022723"/>
    </source>
</evidence>
<evidence type="ECO:0000256" key="12">
    <source>
        <dbReference type="ARBA" id="ARBA00022753"/>
    </source>
</evidence>
<evidence type="ECO:0000259" key="20">
    <source>
        <dbReference type="PROSITE" id="PS50031"/>
    </source>
</evidence>
<evidence type="ECO:0000256" key="9">
    <source>
        <dbReference type="ARBA" id="ARBA00022583"/>
    </source>
</evidence>
<evidence type="ECO:0000259" key="21">
    <source>
        <dbReference type="PROSITE" id="PS50222"/>
    </source>
</evidence>
<dbReference type="RefSeq" id="XP_019020645.1">
    <property type="nucleotide sequence ID" value="XM_019165156.1"/>
</dbReference>
<dbReference type="GO" id="GO:0007015">
    <property type="term" value="P:actin filament organization"/>
    <property type="evidence" value="ECO:0007669"/>
    <property type="project" value="InterPro"/>
</dbReference>
<feature type="coiled-coil region" evidence="19">
    <location>
        <begin position="289"/>
        <end position="316"/>
    </location>
</feature>
<dbReference type="STRING" id="763406.A0A1E3NTX2"/>
<dbReference type="GO" id="GO:0016197">
    <property type="term" value="P:endosomal transport"/>
    <property type="evidence" value="ECO:0007669"/>
    <property type="project" value="TreeGrafter"/>
</dbReference>